<dbReference type="EMBL" id="AZGE01000008">
    <property type="protein sequence ID" value="KRM15738.1"/>
    <property type="molecule type" value="Genomic_DNA"/>
</dbReference>
<accession>A0A0R1WCJ5</accession>
<protein>
    <submittedName>
        <fullName evidence="1">Uncharacterized protein</fullName>
    </submittedName>
</protein>
<proteinExistence type="predicted"/>
<sequence length="91" mass="9767">MASNLSQDDELRGILSDVARGRFSTRRQINPQSNLFQTTAYAVQEGLIMGAKLDTSFSTSLAGMDLTSARLTSAGKAKLAALMQTTSTKDH</sequence>
<name>A0A0R1WCJ5_9LACO</name>
<organism evidence="1 2">
    <name type="scientific">Limosilactobacillus oris DSM 4864</name>
    <dbReference type="NCBI Taxonomy" id="1423779"/>
    <lineage>
        <taxon>Bacteria</taxon>
        <taxon>Bacillati</taxon>
        <taxon>Bacillota</taxon>
        <taxon>Bacilli</taxon>
        <taxon>Lactobacillales</taxon>
        <taxon>Lactobacillaceae</taxon>
        <taxon>Limosilactobacillus</taxon>
    </lineage>
</organism>
<dbReference type="AlphaFoldDB" id="A0A0R1WCJ5"/>
<gene>
    <name evidence="1" type="ORF">FC49_GL001845</name>
</gene>
<evidence type="ECO:0000313" key="1">
    <source>
        <dbReference type="EMBL" id="KRM15738.1"/>
    </source>
</evidence>
<comment type="caution">
    <text evidence="1">The sequence shown here is derived from an EMBL/GenBank/DDBJ whole genome shotgun (WGS) entry which is preliminary data.</text>
</comment>
<dbReference type="PATRIC" id="fig|1423779.3.peg.1912"/>
<reference evidence="1 2" key="1">
    <citation type="journal article" date="2015" name="Genome Announc.">
        <title>Expanding the biotechnology potential of lactobacilli through comparative genomics of 213 strains and associated genera.</title>
        <authorList>
            <person name="Sun Z."/>
            <person name="Harris H.M."/>
            <person name="McCann A."/>
            <person name="Guo C."/>
            <person name="Argimon S."/>
            <person name="Zhang W."/>
            <person name="Yang X."/>
            <person name="Jeffery I.B."/>
            <person name="Cooney J.C."/>
            <person name="Kagawa T.F."/>
            <person name="Liu W."/>
            <person name="Song Y."/>
            <person name="Salvetti E."/>
            <person name="Wrobel A."/>
            <person name="Rasinkangas P."/>
            <person name="Parkhill J."/>
            <person name="Rea M.C."/>
            <person name="O'Sullivan O."/>
            <person name="Ritari J."/>
            <person name="Douillard F.P."/>
            <person name="Paul Ross R."/>
            <person name="Yang R."/>
            <person name="Briner A.E."/>
            <person name="Felis G.E."/>
            <person name="de Vos W.M."/>
            <person name="Barrangou R."/>
            <person name="Klaenhammer T.R."/>
            <person name="Caufield P.W."/>
            <person name="Cui Y."/>
            <person name="Zhang H."/>
            <person name="O'Toole P.W."/>
        </authorList>
    </citation>
    <scope>NUCLEOTIDE SEQUENCE [LARGE SCALE GENOMIC DNA]</scope>
    <source>
        <strain evidence="1 2">DSM 4864</strain>
    </source>
</reference>
<evidence type="ECO:0000313" key="2">
    <source>
        <dbReference type="Proteomes" id="UP000050973"/>
    </source>
</evidence>
<dbReference type="Proteomes" id="UP000050973">
    <property type="component" value="Unassembled WGS sequence"/>
</dbReference>
<dbReference type="RefSeq" id="WP_003711312.1">
    <property type="nucleotide sequence ID" value="NZ_AZGE01000008.1"/>
</dbReference>